<evidence type="ECO:0000313" key="4">
    <source>
        <dbReference type="Proteomes" id="UP001501671"/>
    </source>
</evidence>
<reference evidence="4" key="1">
    <citation type="journal article" date="2019" name="Int. J. Syst. Evol. Microbiol.">
        <title>The Global Catalogue of Microorganisms (GCM) 10K type strain sequencing project: providing services to taxonomists for standard genome sequencing and annotation.</title>
        <authorList>
            <consortium name="The Broad Institute Genomics Platform"/>
            <consortium name="The Broad Institute Genome Sequencing Center for Infectious Disease"/>
            <person name="Wu L."/>
            <person name="Ma J."/>
        </authorList>
    </citation>
    <scope>NUCLEOTIDE SEQUENCE [LARGE SCALE GENOMIC DNA]</scope>
    <source>
        <strain evidence="4">JCM 17666</strain>
    </source>
</reference>
<organism evidence="3 4">
    <name type="scientific">Pigmentiphaga soli</name>
    <dbReference type="NCBI Taxonomy" id="1007095"/>
    <lineage>
        <taxon>Bacteria</taxon>
        <taxon>Pseudomonadati</taxon>
        <taxon>Pseudomonadota</taxon>
        <taxon>Betaproteobacteria</taxon>
        <taxon>Burkholderiales</taxon>
        <taxon>Alcaligenaceae</taxon>
        <taxon>Pigmentiphaga</taxon>
    </lineage>
</organism>
<dbReference type="InterPro" id="IPR005064">
    <property type="entry name" value="BUG"/>
</dbReference>
<dbReference type="PROSITE" id="PS51318">
    <property type="entry name" value="TAT"/>
    <property type="match status" value="1"/>
</dbReference>
<dbReference type="Gene3D" id="3.40.190.10">
    <property type="entry name" value="Periplasmic binding protein-like II"/>
    <property type="match status" value="1"/>
</dbReference>
<dbReference type="PANTHER" id="PTHR42928:SF5">
    <property type="entry name" value="BLR1237 PROTEIN"/>
    <property type="match status" value="1"/>
</dbReference>
<dbReference type="CDD" id="cd07012">
    <property type="entry name" value="PBP2_Bug_TTT"/>
    <property type="match status" value="1"/>
</dbReference>
<evidence type="ECO:0000256" key="1">
    <source>
        <dbReference type="ARBA" id="ARBA00006987"/>
    </source>
</evidence>
<dbReference type="Pfam" id="PF03401">
    <property type="entry name" value="TctC"/>
    <property type="match status" value="1"/>
</dbReference>
<sequence>MHAVRRSFIAAALAAFVALAGPPAGAADFPAHALRVIVGTVPGGITDLGIRKLAEMVRQDLGQPVVVENKPGAQGTIAISQMIKSPADGYTLATVSTSSVLIAPLTTDVPFDPLKDVAYIMNYAGPSQALLVRADSKYRTLEQLVADARAHPGAIAYATFGVADAGGFGIKALSKAKGVTFNQIPYQGSAQQLMALLSGEVQFTVTSNYMSDINNKRLRALAVLDGQRYAGLPDTPTFKESGVDFDFPWIMGLVAPAGVPADIRRKLEAAFVKAARSPEFAQFMAQRDVPAYVMTADEMTRDMHKRVVEYTKAVKEYGFRQ</sequence>
<keyword evidence="2" id="KW-0732">Signal</keyword>
<dbReference type="SUPFAM" id="SSF53850">
    <property type="entry name" value="Periplasmic binding protein-like II"/>
    <property type="match status" value="1"/>
</dbReference>
<feature type="signal peptide" evidence="2">
    <location>
        <begin position="1"/>
        <end position="26"/>
    </location>
</feature>
<dbReference type="PANTHER" id="PTHR42928">
    <property type="entry name" value="TRICARBOXYLATE-BINDING PROTEIN"/>
    <property type="match status" value="1"/>
</dbReference>
<dbReference type="EMBL" id="BAABFO010000010">
    <property type="protein sequence ID" value="GAA4333001.1"/>
    <property type="molecule type" value="Genomic_DNA"/>
</dbReference>
<evidence type="ECO:0000256" key="2">
    <source>
        <dbReference type="SAM" id="SignalP"/>
    </source>
</evidence>
<name>A0ABP8H1F7_9BURK</name>
<proteinExistence type="inferred from homology"/>
<feature type="chain" id="PRO_5045432166" evidence="2">
    <location>
        <begin position="27"/>
        <end position="321"/>
    </location>
</feature>
<dbReference type="Gene3D" id="3.40.190.150">
    <property type="entry name" value="Bordetella uptake gene, domain 1"/>
    <property type="match status" value="1"/>
</dbReference>
<comment type="similarity">
    <text evidence="1">Belongs to the UPF0065 (bug) family.</text>
</comment>
<dbReference type="Proteomes" id="UP001501671">
    <property type="component" value="Unassembled WGS sequence"/>
</dbReference>
<evidence type="ECO:0000313" key="3">
    <source>
        <dbReference type="EMBL" id="GAA4333001.1"/>
    </source>
</evidence>
<keyword evidence="4" id="KW-1185">Reference proteome</keyword>
<dbReference type="PIRSF" id="PIRSF017082">
    <property type="entry name" value="YflP"/>
    <property type="match status" value="1"/>
</dbReference>
<protein>
    <submittedName>
        <fullName evidence="3">Tripartite tricarboxylate transporter substrate binding protein</fullName>
    </submittedName>
</protein>
<accession>A0ABP8H1F7</accession>
<comment type="caution">
    <text evidence="3">The sequence shown here is derived from an EMBL/GenBank/DDBJ whole genome shotgun (WGS) entry which is preliminary data.</text>
</comment>
<dbReference type="InterPro" id="IPR006311">
    <property type="entry name" value="TAT_signal"/>
</dbReference>
<gene>
    <name evidence="3" type="ORF">GCM10023144_23730</name>
</gene>
<dbReference type="RefSeq" id="WP_345249618.1">
    <property type="nucleotide sequence ID" value="NZ_BAABFO010000010.1"/>
</dbReference>
<dbReference type="InterPro" id="IPR042100">
    <property type="entry name" value="Bug_dom1"/>
</dbReference>